<dbReference type="Gene3D" id="3.30.1200.10">
    <property type="entry name" value="YggU-like"/>
    <property type="match status" value="1"/>
</dbReference>
<dbReference type="EMBL" id="JACQXR010000055">
    <property type="protein sequence ID" value="MBI4726485.1"/>
    <property type="molecule type" value="Genomic_DNA"/>
</dbReference>
<dbReference type="AlphaFoldDB" id="A0A933MK88"/>
<comment type="similarity">
    <text evidence="1">Belongs to the UPF0235 family.</text>
</comment>
<dbReference type="SMART" id="SM01152">
    <property type="entry name" value="DUF167"/>
    <property type="match status" value="1"/>
</dbReference>
<dbReference type="PANTHER" id="PTHR13420">
    <property type="entry name" value="UPF0235 PROTEIN C15ORF40"/>
    <property type="match status" value="1"/>
</dbReference>
<organism evidence="2 3">
    <name type="scientific">candidate division TA06 bacterium</name>
    <dbReference type="NCBI Taxonomy" id="2250710"/>
    <lineage>
        <taxon>Bacteria</taxon>
        <taxon>Bacteria division TA06</taxon>
    </lineage>
</organism>
<reference evidence="2" key="1">
    <citation type="submission" date="2020-07" db="EMBL/GenBank/DDBJ databases">
        <title>Huge and variable diversity of episymbiotic CPR bacteria and DPANN archaea in groundwater ecosystems.</title>
        <authorList>
            <person name="He C.Y."/>
            <person name="Keren R."/>
            <person name="Whittaker M."/>
            <person name="Farag I.F."/>
            <person name="Doudna J."/>
            <person name="Cate J.H.D."/>
            <person name="Banfield J.F."/>
        </authorList>
    </citation>
    <scope>NUCLEOTIDE SEQUENCE</scope>
    <source>
        <strain evidence="2">NC_groundwater_1520_Pr4_B-0.1um_53_5</strain>
    </source>
</reference>
<dbReference type="SUPFAM" id="SSF69786">
    <property type="entry name" value="YggU-like"/>
    <property type="match status" value="1"/>
</dbReference>
<dbReference type="Pfam" id="PF02594">
    <property type="entry name" value="DUF167"/>
    <property type="match status" value="1"/>
</dbReference>
<accession>A0A933MK88</accession>
<dbReference type="PANTHER" id="PTHR13420:SF7">
    <property type="entry name" value="UPF0235 PROTEIN C15ORF40"/>
    <property type="match status" value="1"/>
</dbReference>
<gene>
    <name evidence="2" type="ORF">HY768_04555</name>
</gene>
<dbReference type="Proteomes" id="UP000736328">
    <property type="component" value="Unassembled WGS sequence"/>
</dbReference>
<evidence type="ECO:0000313" key="3">
    <source>
        <dbReference type="Proteomes" id="UP000736328"/>
    </source>
</evidence>
<dbReference type="InterPro" id="IPR036591">
    <property type="entry name" value="YggU-like_sf"/>
</dbReference>
<dbReference type="NCBIfam" id="TIGR00251">
    <property type="entry name" value="DUF167 family protein"/>
    <property type="match status" value="1"/>
</dbReference>
<name>A0A933MK88_UNCT6</name>
<sequence>MILNIKVVSNAKQEKMVKEDQRYKVYLCAPAVESKANQKLVEFLAAHFKVKKSAVAILRGQTSRLKIVEIKTE</sequence>
<comment type="caution">
    <text evidence="2">The sequence shown here is derived from an EMBL/GenBank/DDBJ whole genome shotgun (WGS) entry which is preliminary data.</text>
</comment>
<evidence type="ECO:0000256" key="1">
    <source>
        <dbReference type="ARBA" id="ARBA00010364"/>
    </source>
</evidence>
<protein>
    <submittedName>
        <fullName evidence="2">DUF167 domain-containing protein</fullName>
    </submittedName>
</protein>
<proteinExistence type="inferred from homology"/>
<dbReference type="InterPro" id="IPR003746">
    <property type="entry name" value="DUF167"/>
</dbReference>
<evidence type="ECO:0000313" key="2">
    <source>
        <dbReference type="EMBL" id="MBI4726485.1"/>
    </source>
</evidence>
<dbReference type="GO" id="GO:0005737">
    <property type="term" value="C:cytoplasm"/>
    <property type="evidence" value="ECO:0007669"/>
    <property type="project" value="TreeGrafter"/>
</dbReference>